<dbReference type="InterPro" id="IPR050471">
    <property type="entry name" value="AB_hydrolase"/>
</dbReference>
<organism evidence="2 3">
    <name type="scientific">Panacibacter microcysteis</name>
    <dbReference type="NCBI Taxonomy" id="2793269"/>
    <lineage>
        <taxon>Bacteria</taxon>
        <taxon>Pseudomonadati</taxon>
        <taxon>Bacteroidota</taxon>
        <taxon>Chitinophagia</taxon>
        <taxon>Chitinophagales</taxon>
        <taxon>Chitinophagaceae</taxon>
        <taxon>Panacibacter</taxon>
    </lineage>
</organism>
<keyword evidence="2" id="KW-0378">Hydrolase</keyword>
<dbReference type="AlphaFoldDB" id="A0A931E7U8"/>
<dbReference type="EMBL" id="JADWYR010000002">
    <property type="protein sequence ID" value="MBG9377807.1"/>
    <property type="molecule type" value="Genomic_DNA"/>
</dbReference>
<dbReference type="Gene3D" id="3.40.50.1820">
    <property type="entry name" value="alpha/beta hydrolase"/>
    <property type="match status" value="1"/>
</dbReference>
<dbReference type="PANTHER" id="PTHR43433">
    <property type="entry name" value="HYDROLASE, ALPHA/BETA FOLD FAMILY PROTEIN"/>
    <property type="match status" value="1"/>
</dbReference>
<evidence type="ECO:0000313" key="2">
    <source>
        <dbReference type="EMBL" id="MBG9377807.1"/>
    </source>
</evidence>
<protein>
    <submittedName>
        <fullName evidence="2">Alpha/beta hydrolase</fullName>
    </submittedName>
</protein>
<proteinExistence type="predicted"/>
<accession>A0A931E7U8</accession>
<dbReference type="Proteomes" id="UP000628448">
    <property type="component" value="Unassembled WGS sequence"/>
</dbReference>
<name>A0A931E7U8_9BACT</name>
<dbReference type="GO" id="GO:0004806">
    <property type="term" value="F:triacylglycerol lipase activity"/>
    <property type="evidence" value="ECO:0007669"/>
    <property type="project" value="TreeGrafter"/>
</dbReference>
<dbReference type="GO" id="GO:0046503">
    <property type="term" value="P:glycerolipid catabolic process"/>
    <property type="evidence" value="ECO:0007669"/>
    <property type="project" value="TreeGrafter"/>
</dbReference>
<evidence type="ECO:0000259" key="1">
    <source>
        <dbReference type="Pfam" id="PF00561"/>
    </source>
</evidence>
<feature type="domain" description="AB hydrolase-1" evidence="1">
    <location>
        <begin position="28"/>
        <end position="126"/>
    </location>
</feature>
<dbReference type="SUPFAM" id="SSF53474">
    <property type="entry name" value="alpha/beta-Hydrolases"/>
    <property type="match status" value="1"/>
</dbReference>
<dbReference type="Pfam" id="PF00561">
    <property type="entry name" value="Abhydrolase_1"/>
    <property type="match status" value="1"/>
</dbReference>
<evidence type="ECO:0000313" key="3">
    <source>
        <dbReference type="Proteomes" id="UP000628448"/>
    </source>
</evidence>
<comment type="caution">
    <text evidence="2">The sequence shown here is derived from an EMBL/GenBank/DDBJ whole genome shotgun (WGS) entry which is preliminary data.</text>
</comment>
<keyword evidence="3" id="KW-1185">Reference proteome</keyword>
<gene>
    <name evidence="2" type="ORF">I5907_16325</name>
</gene>
<dbReference type="RefSeq" id="WP_196991874.1">
    <property type="nucleotide sequence ID" value="NZ_JADWYR010000002.1"/>
</dbReference>
<dbReference type="PANTHER" id="PTHR43433:SF5">
    <property type="entry name" value="AB HYDROLASE-1 DOMAIN-CONTAINING PROTEIN"/>
    <property type="match status" value="1"/>
</dbReference>
<reference evidence="2" key="1">
    <citation type="submission" date="2020-11" db="EMBL/GenBank/DDBJ databases">
        <title>Bacterial whole genome sequence for Panacibacter sp. DH6.</title>
        <authorList>
            <person name="Le V."/>
            <person name="Ko S."/>
            <person name="Ahn C.-Y."/>
            <person name="Oh H.-M."/>
        </authorList>
    </citation>
    <scope>NUCLEOTIDE SEQUENCE</scope>
    <source>
        <strain evidence="2">DH6</strain>
    </source>
</reference>
<dbReference type="InterPro" id="IPR029058">
    <property type="entry name" value="AB_hydrolase_fold"/>
</dbReference>
<dbReference type="InterPro" id="IPR000073">
    <property type="entry name" value="AB_hydrolase_1"/>
</dbReference>
<sequence>MKEDNVTRAYASINGINMYYEVYGNGRPLVLIHGGGSTIQTCFENIIPLLAKHRQVIAMDLQAHGRTGDRPVSLSFTQDADDVAALLAFLQVDTADFLGFSNGGQTLFELALRHPGIVYKMIIASAFYKREAVPAMFWEGFNNATLEMMPPPLKTGFLNVRNDISAFENMFYKDVERMKNFTGWPDDVIGSINKPVLIINGTHDVASVEHAVEMYRKIPGAELVILPCNHGNYLGTVESLENGTWHHSYTAQIIDQFLDD</sequence>